<dbReference type="InterPro" id="IPR039425">
    <property type="entry name" value="RNA_pol_sigma-70-like"/>
</dbReference>
<dbReference type="EMBL" id="CP014060">
    <property type="protein sequence ID" value="AMG40452.1"/>
    <property type="molecule type" value="Genomic_DNA"/>
</dbReference>
<accession>A0A0X8P5X1</accession>
<dbReference type="GO" id="GO:0006352">
    <property type="term" value="P:DNA-templated transcription initiation"/>
    <property type="evidence" value="ECO:0007669"/>
    <property type="project" value="InterPro"/>
</dbReference>
<keyword evidence="2" id="KW-0805">Transcription regulation</keyword>
<dbReference type="Pfam" id="PF08281">
    <property type="entry name" value="Sigma70_r4_2"/>
    <property type="match status" value="1"/>
</dbReference>
<dbReference type="AlphaFoldDB" id="A0A0X8P5X1"/>
<evidence type="ECO:0000256" key="1">
    <source>
        <dbReference type="ARBA" id="ARBA00010641"/>
    </source>
</evidence>
<dbReference type="InterPro" id="IPR036388">
    <property type="entry name" value="WH-like_DNA-bd_sf"/>
</dbReference>
<protein>
    <submittedName>
        <fullName evidence="6">RNA polymerase sigma factor</fullName>
    </submittedName>
</protein>
<gene>
    <name evidence="6" type="ORF">AL504_29090</name>
</gene>
<evidence type="ECO:0000256" key="4">
    <source>
        <dbReference type="ARBA" id="ARBA00023163"/>
    </source>
</evidence>
<name>A0A0X8P5X1_ALCXX</name>
<feature type="domain" description="RNA polymerase sigma factor 70 region 4 type 2" evidence="5">
    <location>
        <begin position="108"/>
        <end position="160"/>
    </location>
</feature>
<evidence type="ECO:0000313" key="7">
    <source>
        <dbReference type="Proteomes" id="UP000060602"/>
    </source>
</evidence>
<keyword evidence="4" id="KW-0804">Transcription</keyword>
<sequence>MSMTGDALRNLFLSKYQEFRKRLRIRLGSEDLANDAMQEAWLRVDSLAETAPVEYPAAYLFKIASNIAEDQRRANARILSMAEIEELYDMADEAAGPAQVAEGREQLEALEAALAELPRRRQAIVIAARVDEVPHREIAERFGISVRTVEKELRAGLEHCCEKLEKKYVQRYGPQARETS</sequence>
<dbReference type="NCBIfam" id="TIGR02937">
    <property type="entry name" value="sigma70-ECF"/>
    <property type="match status" value="1"/>
</dbReference>
<evidence type="ECO:0000313" key="6">
    <source>
        <dbReference type="EMBL" id="AMG40452.1"/>
    </source>
</evidence>
<dbReference type="InterPro" id="IPR014284">
    <property type="entry name" value="RNA_pol_sigma-70_dom"/>
</dbReference>
<proteinExistence type="inferred from homology"/>
<dbReference type="GO" id="GO:0003677">
    <property type="term" value="F:DNA binding"/>
    <property type="evidence" value="ECO:0007669"/>
    <property type="project" value="InterPro"/>
</dbReference>
<dbReference type="InterPro" id="IPR013249">
    <property type="entry name" value="RNA_pol_sigma70_r4_t2"/>
</dbReference>
<dbReference type="PANTHER" id="PTHR43133">
    <property type="entry name" value="RNA POLYMERASE ECF-TYPE SIGMA FACTO"/>
    <property type="match status" value="1"/>
</dbReference>
<dbReference type="Gene3D" id="1.10.1740.10">
    <property type="match status" value="1"/>
</dbReference>
<dbReference type="PANTHER" id="PTHR43133:SF63">
    <property type="entry name" value="RNA POLYMERASE SIGMA FACTOR FECI-RELATED"/>
    <property type="match status" value="1"/>
</dbReference>
<reference evidence="7" key="1">
    <citation type="submission" date="2015-12" db="EMBL/GenBank/DDBJ databases">
        <title>FDA dAtabase for Regulatory Grade micrObial Sequences (FDA-ARGOS): Supporting development and validation of Infectious Disease Dx tests.</title>
        <authorList>
            <person name="Case J."/>
            <person name="Tallon L."/>
            <person name="Sadzewicz L."/>
            <person name="Sengamalay N."/>
            <person name="Ott S."/>
            <person name="Godinez A."/>
            <person name="Nagaraj S."/>
            <person name="Nadendla S."/>
            <person name="Sichtig H."/>
        </authorList>
    </citation>
    <scope>NUCLEOTIDE SEQUENCE [LARGE SCALE GENOMIC DNA]</scope>
    <source>
        <strain evidence="7">FDAARGOS_147</strain>
    </source>
</reference>
<organism evidence="6 7">
    <name type="scientific">Alcaligenes xylosoxydans xylosoxydans</name>
    <name type="common">Achromobacter xylosoxidans</name>
    <dbReference type="NCBI Taxonomy" id="85698"/>
    <lineage>
        <taxon>Bacteria</taxon>
        <taxon>Pseudomonadati</taxon>
        <taxon>Pseudomonadota</taxon>
        <taxon>Betaproteobacteria</taxon>
        <taxon>Burkholderiales</taxon>
        <taxon>Alcaligenaceae</taxon>
        <taxon>Achromobacter</taxon>
    </lineage>
</organism>
<dbReference type="InterPro" id="IPR013324">
    <property type="entry name" value="RNA_pol_sigma_r3/r4-like"/>
</dbReference>
<dbReference type="Proteomes" id="UP000060602">
    <property type="component" value="Chromosome"/>
</dbReference>
<evidence type="ECO:0000256" key="3">
    <source>
        <dbReference type="ARBA" id="ARBA00023082"/>
    </source>
</evidence>
<dbReference type="Gene3D" id="1.10.10.10">
    <property type="entry name" value="Winged helix-like DNA-binding domain superfamily/Winged helix DNA-binding domain"/>
    <property type="match status" value="1"/>
</dbReference>
<keyword evidence="3" id="KW-0731">Sigma factor</keyword>
<dbReference type="GO" id="GO:0016987">
    <property type="term" value="F:sigma factor activity"/>
    <property type="evidence" value="ECO:0007669"/>
    <property type="project" value="UniProtKB-KW"/>
</dbReference>
<dbReference type="RefSeq" id="WP_061074548.1">
    <property type="nucleotide sequence ID" value="NZ_CP014060.2"/>
</dbReference>
<comment type="similarity">
    <text evidence="1">Belongs to the sigma-70 factor family. ECF subfamily.</text>
</comment>
<evidence type="ECO:0000259" key="5">
    <source>
        <dbReference type="Pfam" id="PF08281"/>
    </source>
</evidence>
<dbReference type="InterPro" id="IPR013325">
    <property type="entry name" value="RNA_pol_sigma_r2"/>
</dbReference>
<dbReference type="SUPFAM" id="SSF88659">
    <property type="entry name" value="Sigma3 and sigma4 domains of RNA polymerase sigma factors"/>
    <property type="match status" value="1"/>
</dbReference>
<evidence type="ECO:0000256" key="2">
    <source>
        <dbReference type="ARBA" id="ARBA00023015"/>
    </source>
</evidence>
<dbReference type="SUPFAM" id="SSF88946">
    <property type="entry name" value="Sigma2 domain of RNA polymerase sigma factors"/>
    <property type="match status" value="1"/>
</dbReference>